<gene>
    <name evidence="2" type="ORF">GCM10017044_28640</name>
</gene>
<sequence length="71" mass="8012">MLGGAIKAYSRLIYAIAVLVIASLIGVALLHYLLRFSVLWASVPILSMATYSGYLIYRYRRFLIDEAKLTK</sequence>
<feature type="transmembrane region" description="Helical" evidence="1">
    <location>
        <begin position="38"/>
        <end position="57"/>
    </location>
</feature>
<evidence type="ECO:0000313" key="3">
    <source>
        <dbReference type="Proteomes" id="UP000630923"/>
    </source>
</evidence>
<keyword evidence="1" id="KW-0812">Transmembrane</keyword>
<dbReference type="EMBL" id="BNCI01000002">
    <property type="protein sequence ID" value="GHF31368.1"/>
    <property type="molecule type" value="Genomic_DNA"/>
</dbReference>
<reference evidence="2" key="1">
    <citation type="journal article" date="2014" name="Int. J. Syst. Evol. Microbiol.">
        <title>Complete genome sequence of Corynebacterium casei LMG S-19264T (=DSM 44701T), isolated from a smear-ripened cheese.</title>
        <authorList>
            <consortium name="US DOE Joint Genome Institute (JGI-PGF)"/>
            <person name="Walter F."/>
            <person name="Albersmeier A."/>
            <person name="Kalinowski J."/>
            <person name="Ruckert C."/>
        </authorList>
    </citation>
    <scope>NUCLEOTIDE SEQUENCE</scope>
    <source>
        <strain evidence="2">KCTC 42590</strain>
    </source>
</reference>
<reference evidence="2" key="2">
    <citation type="submission" date="2020-09" db="EMBL/GenBank/DDBJ databases">
        <authorList>
            <person name="Sun Q."/>
            <person name="Kim S."/>
        </authorList>
    </citation>
    <scope>NUCLEOTIDE SEQUENCE</scope>
    <source>
        <strain evidence="2">KCTC 42590</strain>
    </source>
</reference>
<name>A0A919AZI6_9PROT</name>
<dbReference type="Proteomes" id="UP000630923">
    <property type="component" value="Unassembled WGS sequence"/>
</dbReference>
<keyword evidence="1" id="KW-0472">Membrane</keyword>
<evidence type="ECO:0000256" key="1">
    <source>
        <dbReference type="SAM" id="Phobius"/>
    </source>
</evidence>
<organism evidence="2 3">
    <name type="scientific">Kordiimonas sediminis</name>
    <dbReference type="NCBI Taxonomy" id="1735581"/>
    <lineage>
        <taxon>Bacteria</taxon>
        <taxon>Pseudomonadati</taxon>
        <taxon>Pseudomonadota</taxon>
        <taxon>Alphaproteobacteria</taxon>
        <taxon>Kordiimonadales</taxon>
        <taxon>Kordiimonadaceae</taxon>
        <taxon>Kordiimonas</taxon>
    </lineage>
</organism>
<comment type="caution">
    <text evidence="2">The sequence shown here is derived from an EMBL/GenBank/DDBJ whole genome shotgun (WGS) entry which is preliminary data.</text>
</comment>
<dbReference type="AlphaFoldDB" id="A0A919AZI6"/>
<keyword evidence="3" id="KW-1185">Reference proteome</keyword>
<protein>
    <submittedName>
        <fullName evidence="2">Uncharacterized protein</fullName>
    </submittedName>
</protein>
<proteinExistence type="predicted"/>
<keyword evidence="1" id="KW-1133">Transmembrane helix</keyword>
<accession>A0A919AZI6</accession>
<evidence type="ECO:0000313" key="2">
    <source>
        <dbReference type="EMBL" id="GHF31368.1"/>
    </source>
</evidence>
<feature type="transmembrane region" description="Helical" evidence="1">
    <location>
        <begin position="12"/>
        <end position="32"/>
    </location>
</feature>